<evidence type="ECO:0000256" key="1">
    <source>
        <dbReference type="SAM" id="MobiDB-lite"/>
    </source>
</evidence>
<comment type="caution">
    <text evidence="2">The sequence shown here is derived from an EMBL/GenBank/DDBJ whole genome shotgun (WGS) entry which is preliminary data.</text>
</comment>
<name>A0ABW5XX48_9BACL</name>
<keyword evidence="3" id="KW-1185">Reference proteome</keyword>
<evidence type="ECO:0000313" key="3">
    <source>
        <dbReference type="Proteomes" id="UP001597568"/>
    </source>
</evidence>
<proteinExistence type="predicted"/>
<sequence length="66" mass="8025">MRTLQDEIKRHNLLRHNNDTKPNEKKKKLSTERKTRSERLSKADIEELMGIRRPRYARRKGVIKQK</sequence>
<accession>A0ABW5XX48</accession>
<dbReference type="Proteomes" id="UP001597568">
    <property type="component" value="Unassembled WGS sequence"/>
</dbReference>
<evidence type="ECO:0008006" key="4">
    <source>
        <dbReference type="Google" id="ProtNLM"/>
    </source>
</evidence>
<evidence type="ECO:0000313" key="2">
    <source>
        <dbReference type="EMBL" id="MFD2867566.1"/>
    </source>
</evidence>
<protein>
    <recommendedName>
        <fullName evidence="4">Phage protein</fullName>
    </recommendedName>
</protein>
<dbReference type="RefSeq" id="WP_380146854.1">
    <property type="nucleotide sequence ID" value="NZ_JBHUOR010000019.1"/>
</dbReference>
<feature type="region of interest" description="Disordered" evidence="1">
    <location>
        <begin position="1"/>
        <end position="41"/>
    </location>
</feature>
<dbReference type="EMBL" id="JBHUOR010000019">
    <property type="protein sequence ID" value="MFD2867566.1"/>
    <property type="molecule type" value="Genomic_DNA"/>
</dbReference>
<organism evidence="2 3">
    <name type="scientific">Kurthia populi</name>
    <dbReference type="NCBI Taxonomy" id="1562132"/>
    <lineage>
        <taxon>Bacteria</taxon>
        <taxon>Bacillati</taxon>
        <taxon>Bacillota</taxon>
        <taxon>Bacilli</taxon>
        <taxon>Bacillales</taxon>
        <taxon>Caryophanaceae</taxon>
        <taxon>Kurthia</taxon>
    </lineage>
</organism>
<reference evidence="3" key="1">
    <citation type="journal article" date="2019" name="Int. J. Syst. Evol. Microbiol.">
        <title>The Global Catalogue of Microorganisms (GCM) 10K type strain sequencing project: providing services to taxonomists for standard genome sequencing and annotation.</title>
        <authorList>
            <consortium name="The Broad Institute Genomics Platform"/>
            <consortium name="The Broad Institute Genome Sequencing Center for Infectious Disease"/>
            <person name="Wu L."/>
            <person name="Ma J."/>
        </authorList>
    </citation>
    <scope>NUCLEOTIDE SEQUENCE [LARGE SCALE GENOMIC DNA]</scope>
    <source>
        <strain evidence="3">KCTC 33522</strain>
    </source>
</reference>
<gene>
    <name evidence="2" type="ORF">ACFSY7_03480</name>
</gene>